<reference evidence="9" key="1">
    <citation type="submission" date="2024-02" db="UniProtKB">
        <authorList>
            <consortium name="WormBaseParasite"/>
        </authorList>
    </citation>
    <scope>IDENTIFICATION</scope>
</reference>
<name>A0AAF3F275_9BILA</name>
<comment type="subcellular location">
    <subcellularLocation>
        <location evidence="1">Nucleus</location>
    </subcellularLocation>
</comment>
<organism evidence="8 9">
    <name type="scientific">Mesorhabditis belari</name>
    <dbReference type="NCBI Taxonomy" id="2138241"/>
    <lineage>
        <taxon>Eukaryota</taxon>
        <taxon>Metazoa</taxon>
        <taxon>Ecdysozoa</taxon>
        <taxon>Nematoda</taxon>
        <taxon>Chromadorea</taxon>
        <taxon>Rhabditida</taxon>
        <taxon>Rhabditina</taxon>
        <taxon>Rhabditomorpha</taxon>
        <taxon>Rhabditoidea</taxon>
        <taxon>Rhabditidae</taxon>
        <taxon>Mesorhabditinae</taxon>
        <taxon>Mesorhabditis</taxon>
    </lineage>
</organism>
<evidence type="ECO:0000256" key="2">
    <source>
        <dbReference type="ARBA" id="ARBA00007770"/>
    </source>
</evidence>
<keyword evidence="4" id="KW-0238">DNA-binding</keyword>
<dbReference type="PRINTS" id="PR01748">
    <property type="entry name" value="AP2TNSCPFCT"/>
</dbReference>
<keyword evidence="6" id="KW-0539">Nucleus</keyword>
<accession>A0AAF3F275</accession>
<feature type="domain" description="Transcription factor AP-2 C-terminal" evidence="7">
    <location>
        <begin position="84"/>
        <end position="279"/>
    </location>
</feature>
<dbReference type="GO" id="GO:0000981">
    <property type="term" value="F:DNA-binding transcription factor activity, RNA polymerase II-specific"/>
    <property type="evidence" value="ECO:0007669"/>
    <property type="project" value="TreeGrafter"/>
</dbReference>
<keyword evidence="8" id="KW-1185">Reference proteome</keyword>
<dbReference type="AlphaFoldDB" id="A0AAF3F275"/>
<evidence type="ECO:0000256" key="5">
    <source>
        <dbReference type="ARBA" id="ARBA00023163"/>
    </source>
</evidence>
<evidence type="ECO:0000259" key="7">
    <source>
        <dbReference type="Pfam" id="PF03299"/>
    </source>
</evidence>
<dbReference type="GO" id="GO:0042127">
    <property type="term" value="P:regulation of cell population proliferation"/>
    <property type="evidence" value="ECO:0007669"/>
    <property type="project" value="TreeGrafter"/>
</dbReference>
<evidence type="ECO:0000313" key="8">
    <source>
        <dbReference type="Proteomes" id="UP000887575"/>
    </source>
</evidence>
<comment type="similarity">
    <text evidence="2">Belongs to the AP-2 family.</text>
</comment>
<keyword evidence="5" id="KW-0804">Transcription</keyword>
<proteinExistence type="inferred from homology"/>
<sequence>MSLAIRNARKREYLQDDEEAYHEQGIKFSRIDDYERHINSQSISPPVNDSGLGTSLCSIPSPPILLIHQPHLSLSAFLPPPSEFCRVVGRLSLSGLPRKYGVTVEEIKRRVGPPECLNSSVLTGILRKAKLSGKSRSLRDEMAERGIDLKLGRKKQTTTTAFTALVEEESVTLAQDMDGVTQEHYPINHFAAHLQARAIATCQSPEEIEIYKRDLLGFMKIFSFVDIELQGFESPLCDLQPQPNENTELQQGFDNYSLLTHGFGSFNSRTWMRTFLQIACSTMNLMDPVTGQSNSFPAAQAPIQLTSPQLQQYTPQIAQLPPLPPLPQLCDPSQPSSSSSPSPFYLSPLAFPPPPQFHHGMYNLYQPSFLPPHLLPSADELIQSNCISSSSSNDFQPSMPAINDWSKVLTPLN</sequence>
<dbReference type="WBParaSite" id="MBELARI_LOCUS20463">
    <property type="protein sequence ID" value="MBELARI_LOCUS20463"/>
    <property type="gene ID" value="MBELARI_LOCUS20463"/>
</dbReference>
<dbReference type="GO" id="GO:0005634">
    <property type="term" value="C:nucleus"/>
    <property type="evidence" value="ECO:0007669"/>
    <property type="project" value="UniProtKB-SubCell"/>
</dbReference>
<dbReference type="GO" id="GO:0000977">
    <property type="term" value="F:RNA polymerase II transcription regulatory region sequence-specific DNA binding"/>
    <property type="evidence" value="ECO:0007669"/>
    <property type="project" value="TreeGrafter"/>
</dbReference>
<dbReference type="InterPro" id="IPR004979">
    <property type="entry name" value="TF_AP2"/>
</dbReference>
<keyword evidence="3" id="KW-0805">Transcription regulation</keyword>
<evidence type="ECO:0000256" key="4">
    <source>
        <dbReference type="ARBA" id="ARBA00023125"/>
    </source>
</evidence>
<dbReference type="PANTHER" id="PTHR10812">
    <property type="entry name" value="TRANSCRIPTION FACTOR AP-2"/>
    <property type="match status" value="1"/>
</dbReference>
<evidence type="ECO:0000313" key="9">
    <source>
        <dbReference type="WBParaSite" id="MBELARI_LOCUS20463"/>
    </source>
</evidence>
<dbReference type="Proteomes" id="UP000887575">
    <property type="component" value="Unassembled WGS sequence"/>
</dbReference>
<dbReference type="InterPro" id="IPR013854">
    <property type="entry name" value="TF_AP2_C"/>
</dbReference>
<evidence type="ECO:0000256" key="3">
    <source>
        <dbReference type="ARBA" id="ARBA00023015"/>
    </source>
</evidence>
<evidence type="ECO:0000256" key="6">
    <source>
        <dbReference type="ARBA" id="ARBA00023242"/>
    </source>
</evidence>
<evidence type="ECO:0000256" key="1">
    <source>
        <dbReference type="ARBA" id="ARBA00004123"/>
    </source>
</evidence>
<protein>
    <submittedName>
        <fullName evidence="9">Transcription factor AP-2 C-terminal domain-containing protein</fullName>
    </submittedName>
</protein>
<dbReference type="Pfam" id="PF03299">
    <property type="entry name" value="TF_AP-2"/>
    <property type="match status" value="1"/>
</dbReference>
<dbReference type="PANTHER" id="PTHR10812:SF15">
    <property type="entry name" value="TRANSCRIPTION FACTOR APTF-2"/>
    <property type="match status" value="1"/>
</dbReference>